<dbReference type="GeneID" id="10447073"/>
<evidence type="ECO:0000313" key="6">
    <source>
        <dbReference type="Proteomes" id="UP000243423"/>
    </source>
</evidence>
<reference evidence="5 6" key="1">
    <citation type="journal article" date="2011" name="Genome Biol. Evol.">
        <title>Complete nucleomorph genome sequence of the nonphotosynthetic alga Cryptomonas paramecium reveals a core nucleomorph gene set.</title>
        <authorList>
            <person name="Tanifuji G."/>
            <person name="Onodera N.T."/>
            <person name="Wheeler T.J."/>
            <person name="Dlutek M."/>
            <person name="Donaher N."/>
            <person name="Archibald J.M."/>
        </authorList>
    </citation>
    <scope>NUCLEOTIDE SEQUENCE [LARGE SCALE GENOMIC DNA]</scope>
    <source>
        <strain evidence="5 6">CCAP977/2A</strain>
    </source>
</reference>
<evidence type="ECO:0000256" key="2">
    <source>
        <dbReference type="ARBA" id="ARBA00022737"/>
    </source>
</evidence>
<keyword evidence="4" id="KW-0472">Membrane</keyword>
<proteinExistence type="predicted"/>
<sequence length="794" mass="96181">MRNRVLTISSVQFHLNLYSLYNMILKPHGTIGATLEFPFPLFLKRNNEIFFLLSVHSSLNLFRLKSLLVKAKSPFIHYRFPILDKILIKNRTIVILKNGIHVLDYFIPLTRFFYSFKRPNIFFINQFLIIIYDEILKKIITLNPWTFSLFYKFDLSKKIICVQITKYTNFKKNICVLNDKNEIDVRNEFMQKKIVLKLYSIFIPQCFSLNSVNSSNFFVYRFNKKTFIYDFLLKKKIHQFEPKIFNSGTNVIFYKKNLIVSYKNHFLLYCILKNSLKKVKLSINYGKNYFFKIHKNFILNLKFYHQSMYLYQYSYKKIQFDLIVCRFANKYPPMYLKKNTNAEHQTIHMDLITRIRLWKYNYIHKIILKKKEKLKLHVMYFQTIFFQKKKNFYLIVIFQQFNYPYIWKISQTRISKLKIAPLLEKKEQGKITSIFSIKNSDEHCIMTYKRNLICLFDLNRVKYLYKKKNHVLKKSKICKVTAIFCNTTGKFFISLCFCNILILWKIKNFRKIQYIKIKNQICFLKWFCKFNIITIVDYHNQILLIFLNYFFKLKKCIGHEKKVNDILIVKNLNFLISSSFDKTIKVWNLFRNKCELTIKFSYTPLHLIINKTQDMLISSHLFTTGLSLFQIHRHDLFRYIFYPYKDLNEQSKKISPIFFKSTKKFIAKTYKNFYKKNNDSFFIKTIFKSKKINKTPLDVFYKATELSPVRSFRKFFLSKLYLYDSDDHMFLEKTVFFAELYINNLICGLKTQECIEFFLFFYENIFLILKLKNVQTIVQVISNETNRLLTKFKN</sequence>
<dbReference type="PROSITE" id="PS50082">
    <property type="entry name" value="WD_REPEATS_2"/>
    <property type="match status" value="1"/>
</dbReference>
<evidence type="ECO:0000313" key="5">
    <source>
        <dbReference type="EMBL" id="AEA38740.1"/>
    </source>
</evidence>
<dbReference type="EMBL" id="CP002172">
    <property type="protein sequence ID" value="AEA38740.1"/>
    <property type="molecule type" value="Genomic_DNA"/>
</dbReference>
<gene>
    <name evidence="5" type="ORF">CPARA_1gp082</name>
</gene>
<keyword evidence="2" id="KW-0677">Repeat</keyword>
<feature type="repeat" description="WD" evidence="3">
    <location>
        <begin position="556"/>
        <end position="597"/>
    </location>
</feature>
<dbReference type="RefSeq" id="XP_003239638.1">
    <property type="nucleotide sequence ID" value="XM_003239590.1"/>
</dbReference>
<feature type="transmembrane region" description="Helical" evidence="4">
    <location>
        <begin position="488"/>
        <end position="506"/>
    </location>
</feature>
<evidence type="ECO:0000256" key="4">
    <source>
        <dbReference type="SAM" id="Phobius"/>
    </source>
</evidence>
<protein>
    <submittedName>
        <fullName evidence="5">Uncharacterized protein</fullName>
    </submittedName>
</protein>
<name>F2HHE4_9CRYP</name>
<keyword evidence="5" id="KW-0542">Nucleomorph</keyword>
<keyword evidence="4" id="KW-0812">Transmembrane</keyword>
<dbReference type="InterPro" id="IPR015943">
    <property type="entry name" value="WD40/YVTN_repeat-like_dom_sf"/>
</dbReference>
<dbReference type="InterPro" id="IPR019775">
    <property type="entry name" value="WD40_repeat_CS"/>
</dbReference>
<evidence type="ECO:0000256" key="1">
    <source>
        <dbReference type="ARBA" id="ARBA00022574"/>
    </source>
</evidence>
<dbReference type="Gene3D" id="2.130.10.10">
    <property type="entry name" value="YVTN repeat-like/Quinoprotein amine dehydrogenase"/>
    <property type="match status" value="1"/>
</dbReference>
<dbReference type="SMART" id="SM00320">
    <property type="entry name" value="WD40"/>
    <property type="match status" value="2"/>
</dbReference>
<feature type="transmembrane region" description="Helical" evidence="4">
    <location>
        <begin position="526"/>
        <end position="551"/>
    </location>
</feature>
<dbReference type="InterPro" id="IPR036322">
    <property type="entry name" value="WD40_repeat_dom_sf"/>
</dbReference>
<dbReference type="Proteomes" id="UP000243423">
    <property type="component" value="Nucleomorph 1"/>
</dbReference>
<dbReference type="InterPro" id="IPR001680">
    <property type="entry name" value="WD40_rpt"/>
</dbReference>
<dbReference type="PROSITE" id="PS00678">
    <property type="entry name" value="WD_REPEATS_1"/>
    <property type="match status" value="1"/>
</dbReference>
<accession>F2HHE4</accession>
<dbReference type="PROSITE" id="PS50294">
    <property type="entry name" value="WD_REPEATS_REGION"/>
    <property type="match status" value="1"/>
</dbReference>
<evidence type="ECO:0000256" key="3">
    <source>
        <dbReference type="PROSITE-ProRule" id="PRU00221"/>
    </source>
</evidence>
<keyword evidence="1 3" id="KW-0853">WD repeat</keyword>
<dbReference type="SUPFAM" id="SSF50978">
    <property type="entry name" value="WD40 repeat-like"/>
    <property type="match status" value="2"/>
</dbReference>
<organism evidence="5 6">
    <name type="scientific">Cryptomonas paramaecium</name>
    <dbReference type="NCBI Taxonomy" id="2898"/>
    <lineage>
        <taxon>Eukaryota</taxon>
        <taxon>Cryptophyceae</taxon>
        <taxon>Cryptomonadales</taxon>
        <taxon>Cryptomonadaceae</taxon>
        <taxon>Cryptomonas</taxon>
    </lineage>
</organism>
<dbReference type="AlphaFoldDB" id="F2HHE4"/>
<keyword evidence="4" id="KW-1133">Transmembrane helix</keyword>
<dbReference type="Pfam" id="PF00400">
    <property type="entry name" value="WD40"/>
    <property type="match status" value="1"/>
</dbReference>
<geneLocation type="nucleomorph" evidence="5"/>